<reference evidence="3" key="1">
    <citation type="journal article" date="2019" name="Int. J. Syst. Evol. Microbiol.">
        <title>The Global Catalogue of Microorganisms (GCM) 10K type strain sequencing project: providing services to taxonomists for standard genome sequencing and annotation.</title>
        <authorList>
            <consortium name="The Broad Institute Genomics Platform"/>
            <consortium name="The Broad Institute Genome Sequencing Center for Infectious Disease"/>
            <person name="Wu L."/>
            <person name="Ma J."/>
        </authorList>
    </citation>
    <scope>NUCLEOTIDE SEQUENCE [LARGE SCALE GENOMIC DNA]</scope>
    <source>
        <strain evidence="3">CCUG 50873</strain>
    </source>
</reference>
<sequence>MTQALTSTPSDAESIKTACMRVQTAVVAVEGGEPTPVSMVHLFDEQAFVLIPSRSAAADALVDDPDGVTAMIEVTDCAPIEVREPVRALVWLNGVLHPVPGDLERELALEIAAEHPADDLLDLGHGFSLARLVVSGAVIATAAGAAAVDAGELSRAVPDPFWEHEPDWIAHLDSEHSDVVVGLARRLPADLQDGRVRPLGIDRYGIRFRVERSDGDVDTRLSFPRPVQDVMELSRALRSLAGCPFPHGG</sequence>
<dbReference type="SUPFAM" id="SSF50475">
    <property type="entry name" value="FMN-binding split barrel"/>
    <property type="match status" value="1"/>
</dbReference>
<dbReference type="Proteomes" id="UP001597068">
    <property type="component" value="Unassembled WGS sequence"/>
</dbReference>
<evidence type="ECO:0000259" key="1">
    <source>
        <dbReference type="Pfam" id="PF10615"/>
    </source>
</evidence>
<accession>A0ABW3G8U7</accession>
<dbReference type="RefSeq" id="WP_253646742.1">
    <property type="nucleotide sequence ID" value="NZ_BAAAMO010000002.1"/>
</dbReference>
<dbReference type="InterPro" id="IPR019595">
    <property type="entry name" value="DUF2470"/>
</dbReference>
<dbReference type="Gene3D" id="3.20.180.10">
    <property type="entry name" value="PNP-oxidase-like"/>
    <property type="match status" value="1"/>
</dbReference>
<proteinExistence type="predicted"/>
<evidence type="ECO:0000313" key="3">
    <source>
        <dbReference type="Proteomes" id="UP001597068"/>
    </source>
</evidence>
<name>A0ABW3G8U7_9NOCA</name>
<feature type="domain" description="DUF2470" evidence="1">
    <location>
        <begin position="167"/>
        <end position="237"/>
    </location>
</feature>
<comment type="caution">
    <text evidence="2">The sequence shown here is derived from an EMBL/GenBank/DDBJ whole genome shotgun (WGS) entry which is preliminary data.</text>
</comment>
<dbReference type="EMBL" id="JBHTIL010000001">
    <property type="protein sequence ID" value="MFD0925295.1"/>
    <property type="molecule type" value="Genomic_DNA"/>
</dbReference>
<dbReference type="Pfam" id="PF10615">
    <property type="entry name" value="DUF2470"/>
    <property type="match status" value="1"/>
</dbReference>
<protein>
    <submittedName>
        <fullName evidence="2">DUF2470 domain-containing protein</fullName>
    </submittedName>
</protein>
<gene>
    <name evidence="2" type="ORF">ACFQ04_06045</name>
</gene>
<keyword evidence="3" id="KW-1185">Reference proteome</keyword>
<evidence type="ECO:0000313" key="2">
    <source>
        <dbReference type="EMBL" id="MFD0925295.1"/>
    </source>
</evidence>
<organism evidence="2 3">
    <name type="scientific">Williamsia deligens</name>
    <dbReference type="NCBI Taxonomy" id="321325"/>
    <lineage>
        <taxon>Bacteria</taxon>
        <taxon>Bacillati</taxon>
        <taxon>Actinomycetota</taxon>
        <taxon>Actinomycetes</taxon>
        <taxon>Mycobacteriales</taxon>
        <taxon>Nocardiaceae</taxon>
        <taxon>Williamsia</taxon>
    </lineage>
</organism>
<dbReference type="InterPro" id="IPR037119">
    <property type="entry name" value="Haem_oxidase_HugZ-like_sf"/>
</dbReference>